<evidence type="ECO:0000259" key="3">
    <source>
        <dbReference type="Pfam" id="PF12161"/>
    </source>
</evidence>
<evidence type="ECO:0000313" key="5">
    <source>
        <dbReference type="Proteomes" id="UP000051888"/>
    </source>
</evidence>
<dbReference type="Pfam" id="PF12161">
    <property type="entry name" value="HsdM_N"/>
    <property type="match status" value="1"/>
</dbReference>
<sequence>MVEIKHILEKCRLMLEMRQLAFAIEMTTLKLLNDQFEMERMDIRNDFLVRGICMKEVDGLMEEPSYYQMKFIPKHARWNYLKNEKDQLAQCIQKALTDLTSSYDKKWDLENFTIANIINILDLYQFTGRASSKRELEIQQMKTWMKENKVNSKQALLFNAYSELLK</sequence>
<dbReference type="Proteomes" id="UP000051888">
    <property type="component" value="Unassembled WGS sequence"/>
</dbReference>
<organism evidence="4 5">
    <name type="scientific">Heyndrickxia shackletonii</name>
    <dbReference type="NCBI Taxonomy" id="157838"/>
    <lineage>
        <taxon>Bacteria</taxon>
        <taxon>Bacillati</taxon>
        <taxon>Bacillota</taxon>
        <taxon>Bacilli</taxon>
        <taxon>Bacillales</taxon>
        <taxon>Bacillaceae</taxon>
        <taxon>Heyndrickxia</taxon>
    </lineage>
</organism>
<comment type="caution">
    <text evidence="4">The sequence shown here is derived from an EMBL/GenBank/DDBJ whole genome shotgun (WGS) entry which is preliminary data.</text>
</comment>
<dbReference type="AlphaFoldDB" id="A0A0Q3WYJ3"/>
<dbReference type="STRING" id="157838.AN964_15975"/>
<dbReference type="EMBL" id="LJJC01000004">
    <property type="protein sequence ID" value="KQL54860.1"/>
    <property type="molecule type" value="Genomic_DNA"/>
</dbReference>
<accession>A0A0Q3WYJ3</accession>
<dbReference type="RefSeq" id="WP_055740644.1">
    <property type="nucleotide sequence ID" value="NZ_JAAIWL010000010.1"/>
</dbReference>
<reference evidence="4 5" key="1">
    <citation type="submission" date="2015-09" db="EMBL/GenBank/DDBJ databases">
        <title>Genome sequencing project for genomic taxonomy and phylogenomics of Bacillus-like bacteria.</title>
        <authorList>
            <person name="Liu B."/>
            <person name="Wang J."/>
            <person name="Zhu Y."/>
            <person name="Liu G."/>
            <person name="Chen Q."/>
            <person name="Chen Z."/>
            <person name="Lan J."/>
            <person name="Che J."/>
            <person name="Ge C."/>
            <person name="Shi H."/>
            <person name="Pan Z."/>
            <person name="Liu X."/>
        </authorList>
    </citation>
    <scope>NUCLEOTIDE SEQUENCE [LARGE SCALE GENOMIC DNA]</scope>
    <source>
        <strain evidence="4 5">LMG 18435</strain>
    </source>
</reference>
<keyword evidence="5" id="KW-1185">Reference proteome</keyword>
<proteinExistence type="inferred from homology"/>
<gene>
    <name evidence="4" type="ORF">AN964_15975</name>
</gene>
<evidence type="ECO:0000313" key="4">
    <source>
        <dbReference type="EMBL" id="KQL54860.1"/>
    </source>
</evidence>
<evidence type="ECO:0000256" key="2">
    <source>
        <dbReference type="ARBA" id="ARBA00022747"/>
    </source>
</evidence>
<evidence type="ECO:0000256" key="1">
    <source>
        <dbReference type="ARBA" id="ARBA00006594"/>
    </source>
</evidence>
<keyword evidence="2" id="KW-0680">Restriction system</keyword>
<protein>
    <recommendedName>
        <fullName evidence="3">N6 adenine-specific DNA methyltransferase N-terminal domain-containing protein</fullName>
    </recommendedName>
</protein>
<dbReference type="InterPro" id="IPR038333">
    <property type="entry name" value="T1MK-like_N_sf"/>
</dbReference>
<comment type="similarity">
    <text evidence="1">Belongs to the N(4)/N(6)-methyltransferase family.</text>
</comment>
<dbReference type="PATRIC" id="fig|157838.3.peg.3528"/>
<feature type="domain" description="N6 adenine-specific DNA methyltransferase N-terminal" evidence="3">
    <location>
        <begin position="26"/>
        <end position="126"/>
    </location>
</feature>
<dbReference type="Gene3D" id="1.20.1260.30">
    <property type="match status" value="1"/>
</dbReference>
<name>A0A0Q3WYJ3_9BACI</name>
<dbReference type="GO" id="GO:0009307">
    <property type="term" value="P:DNA restriction-modification system"/>
    <property type="evidence" value="ECO:0007669"/>
    <property type="project" value="UniProtKB-KW"/>
</dbReference>
<dbReference type="InterPro" id="IPR022749">
    <property type="entry name" value="D12N6_MeTrfase_N"/>
</dbReference>